<reference evidence="1 2" key="1">
    <citation type="submission" date="2021-06" db="EMBL/GenBank/DDBJ databases">
        <title>Caerostris extrusa draft genome.</title>
        <authorList>
            <person name="Kono N."/>
            <person name="Arakawa K."/>
        </authorList>
    </citation>
    <scope>NUCLEOTIDE SEQUENCE [LARGE SCALE GENOMIC DNA]</scope>
</reference>
<organism evidence="1 2">
    <name type="scientific">Caerostris extrusa</name>
    <name type="common">Bark spider</name>
    <name type="synonym">Caerostris bankana</name>
    <dbReference type="NCBI Taxonomy" id="172846"/>
    <lineage>
        <taxon>Eukaryota</taxon>
        <taxon>Metazoa</taxon>
        <taxon>Ecdysozoa</taxon>
        <taxon>Arthropoda</taxon>
        <taxon>Chelicerata</taxon>
        <taxon>Arachnida</taxon>
        <taxon>Araneae</taxon>
        <taxon>Araneomorphae</taxon>
        <taxon>Entelegynae</taxon>
        <taxon>Araneoidea</taxon>
        <taxon>Araneidae</taxon>
        <taxon>Caerostris</taxon>
    </lineage>
</organism>
<accession>A0AAV4XFW7</accession>
<proteinExistence type="predicted"/>
<dbReference type="Proteomes" id="UP001054945">
    <property type="component" value="Unassembled WGS sequence"/>
</dbReference>
<dbReference type="AlphaFoldDB" id="A0AAV4XFW7"/>
<gene>
    <name evidence="1" type="ORF">CEXT_749991</name>
</gene>
<keyword evidence="2" id="KW-1185">Reference proteome</keyword>
<name>A0AAV4XFW7_CAEEX</name>
<dbReference type="EMBL" id="BPLR01000206">
    <property type="protein sequence ID" value="GIY92880.1"/>
    <property type="molecule type" value="Genomic_DNA"/>
</dbReference>
<protein>
    <submittedName>
        <fullName evidence="1">Uncharacterized protein</fullName>
    </submittedName>
</protein>
<evidence type="ECO:0000313" key="2">
    <source>
        <dbReference type="Proteomes" id="UP001054945"/>
    </source>
</evidence>
<evidence type="ECO:0000313" key="1">
    <source>
        <dbReference type="EMBL" id="GIY92880.1"/>
    </source>
</evidence>
<comment type="caution">
    <text evidence="1">The sequence shown here is derived from an EMBL/GenBank/DDBJ whole genome shotgun (WGS) entry which is preliminary data.</text>
</comment>
<sequence>MFVGAPEVGDDASRKGRSLTICQTLPTVELTRGGSRSNTFILLIGGPHLKSIRSAWSLLGSKGGAACFLSKVKCLVREPPAYFLPPSCQTSRKIFRMDKQRASSPVPSPEPLAQLRETAKHTAVLLEGLIEQGQGCQKR</sequence>